<name>A0A4R7C8N5_9HYPH</name>
<dbReference type="InterPro" id="IPR038740">
    <property type="entry name" value="BioF2-like_GNAT_dom"/>
</dbReference>
<proteinExistence type="predicted"/>
<dbReference type="EMBL" id="SNZR01000011">
    <property type="protein sequence ID" value="TDR94342.1"/>
    <property type="molecule type" value="Genomic_DNA"/>
</dbReference>
<dbReference type="AlphaFoldDB" id="A0A4R7C8N5"/>
<dbReference type="Proteomes" id="UP000295122">
    <property type="component" value="Unassembled WGS sequence"/>
</dbReference>
<dbReference type="Pfam" id="PF13480">
    <property type="entry name" value="Acetyltransf_6"/>
    <property type="match status" value="1"/>
</dbReference>
<keyword evidence="2" id="KW-0808">Transferase</keyword>
<organism evidence="2 3">
    <name type="scientific">Enterovirga rhinocerotis</name>
    <dbReference type="NCBI Taxonomy" id="1339210"/>
    <lineage>
        <taxon>Bacteria</taxon>
        <taxon>Pseudomonadati</taxon>
        <taxon>Pseudomonadota</taxon>
        <taxon>Alphaproteobacteria</taxon>
        <taxon>Hyphomicrobiales</taxon>
        <taxon>Methylobacteriaceae</taxon>
        <taxon>Enterovirga</taxon>
    </lineage>
</organism>
<gene>
    <name evidence="2" type="ORF">EV668_1627</name>
</gene>
<evidence type="ECO:0000313" key="3">
    <source>
        <dbReference type="Proteomes" id="UP000295122"/>
    </source>
</evidence>
<evidence type="ECO:0000313" key="2">
    <source>
        <dbReference type="EMBL" id="TDR94342.1"/>
    </source>
</evidence>
<feature type="domain" description="BioF2-like acetyltransferase" evidence="1">
    <location>
        <begin position="191"/>
        <end position="340"/>
    </location>
</feature>
<dbReference type="OrthoDB" id="8193702at2"/>
<reference evidence="2 3" key="1">
    <citation type="submission" date="2019-03" db="EMBL/GenBank/DDBJ databases">
        <title>Genomic Encyclopedia of Type Strains, Phase IV (KMG-IV): sequencing the most valuable type-strain genomes for metagenomic binning, comparative biology and taxonomic classification.</title>
        <authorList>
            <person name="Goeker M."/>
        </authorList>
    </citation>
    <scope>NUCLEOTIDE SEQUENCE [LARGE SCALE GENOMIC DNA]</scope>
    <source>
        <strain evidence="2 3">DSM 25903</strain>
    </source>
</reference>
<dbReference type="SUPFAM" id="SSF55729">
    <property type="entry name" value="Acyl-CoA N-acyltransferases (Nat)"/>
    <property type="match status" value="1"/>
</dbReference>
<dbReference type="GO" id="GO:0016740">
    <property type="term" value="F:transferase activity"/>
    <property type="evidence" value="ECO:0007669"/>
    <property type="project" value="UniProtKB-KW"/>
</dbReference>
<accession>A0A4R7C8N5</accession>
<sequence>MSTASAAGQPLGQAITRVGAGSGAGSIEILSCCRTAEPIWRRLERDAVMSPYGRFDWVASFAASLPDAERDIRIAVMTDDAGPALLMPFRIERRFGLVIAAAIGGKHANLNLPVSRPDVFATLDAAAATSFLTAAGRAMQADMIDLPSVPAIWRGRPNPFAAAGEPAADPVWSVRLMDTGEKTLGRSMKGDARKKLRSKSRAMDAFGPVRVLRARTADEVDRLLDAFYRQKEDRFAELGIADPFAAPHIRTFLRTGALAGLAEGRPAIELHALTVGEEVAAVLGAAGDGRRLSGMFLSFQSGPLARFSPGEQLVTRVIGLQCEQGRVVFDLGVGDARYKRSICDEVEALVDVMLPITRAGRAVRFVESHLLAAKRRIKTNPQAMAMVALLRRSRAKLRHTGPAS</sequence>
<dbReference type="RefSeq" id="WP_133769247.1">
    <property type="nucleotide sequence ID" value="NZ_SNZR01000011.1"/>
</dbReference>
<evidence type="ECO:0000259" key="1">
    <source>
        <dbReference type="Pfam" id="PF13480"/>
    </source>
</evidence>
<dbReference type="InterPro" id="IPR016181">
    <property type="entry name" value="Acyl_CoA_acyltransferase"/>
</dbReference>
<protein>
    <submittedName>
        <fullName evidence="2">CelD/BcsL family acetyltransferase involved in cellulose biosynthesis</fullName>
    </submittedName>
</protein>
<comment type="caution">
    <text evidence="2">The sequence shown here is derived from an EMBL/GenBank/DDBJ whole genome shotgun (WGS) entry which is preliminary data.</text>
</comment>
<keyword evidence="3" id="KW-1185">Reference proteome</keyword>